<dbReference type="Proteomes" id="UP000027161">
    <property type="component" value="Unassembled WGS sequence"/>
</dbReference>
<dbReference type="SUPFAM" id="SSF102114">
    <property type="entry name" value="Radical SAM enzymes"/>
    <property type="match status" value="1"/>
</dbReference>
<reference evidence="1 2" key="1">
    <citation type="submission" date="2014-02" db="EMBL/GenBank/DDBJ databases">
        <title>Draft genome sequence of Rickettsia buchneri sp. nov. ISO7T.</title>
        <authorList>
            <person name="Felsheim R.F."/>
            <person name="Kurtti T.J."/>
            <person name="Munderloh U.G."/>
        </authorList>
    </citation>
    <scope>NUCLEOTIDE SEQUENCE [LARGE SCALE GENOMIC DNA]</scope>
    <source>
        <strain evidence="1 2">ISO7</strain>
    </source>
</reference>
<comment type="caution">
    <text evidence="1">The sequence shown here is derived from an EMBL/GenBank/DDBJ whole genome shotgun (WGS) entry which is preliminary data.</text>
</comment>
<protein>
    <submittedName>
        <fullName evidence="1">Coproporphyrinogen III oxidase</fullName>
    </submittedName>
</protein>
<dbReference type="InterPro" id="IPR058240">
    <property type="entry name" value="rSAM_sf"/>
</dbReference>
<name>A0A8E1BZF9_9RICK</name>
<organism evidence="1 2">
    <name type="scientific">Rickettsia tamurae subsp. buchneri</name>
    <dbReference type="NCBI Taxonomy" id="1462938"/>
    <lineage>
        <taxon>Bacteria</taxon>
        <taxon>Pseudomonadati</taxon>
        <taxon>Pseudomonadota</taxon>
        <taxon>Alphaproteobacteria</taxon>
        <taxon>Rickettsiales</taxon>
        <taxon>Rickettsiaceae</taxon>
        <taxon>Rickettsieae</taxon>
        <taxon>Rickettsia</taxon>
        <taxon>spotted fever group</taxon>
    </lineage>
</organism>
<keyword evidence="2" id="KW-1185">Reference proteome</keyword>
<evidence type="ECO:0000313" key="2">
    <source>
        <dbReference type="Proteomes" id="UP000027161"/>
    </source>
</evidence>
<dbReference type="EMBL" id="JFKF01000172">
    <property type="protein sequence ID" value="KDO02347.1"/>
    <property type="molecule type" value="Genomic_DNA"/>
</dbReference>
<sequence length="63" mass="7365">MSTKPKLALAKIQNMRVMANDLSIYIHWPFCLSICPYCDFNSHVAGNIDHNQWLKSYETRVSY</sequence>
<dbReference type="AlphaFoldDB" id="A0A8E1BZF9"/>
<accession>A0A8E1BZF9</accession>
<proteinExistence type="predicted"/>
<evidence type="ECO:0000313" key="1">
    <source>
        <dbReference type="EMBL" id="KDO02347.1"/>
    </source>
</evidence>
<gene>
    <name evidence="1" type="ORF">REISMN_07565</name>
</gene>